<proteinExistence type="predicted"/>
<sequence>MTDSVHFLRDDHGGPLGVVSVNAVNERGAILAFAAAVASNRPRDLEQLTQELVEEVGPREAGYVFAAALGTLVQDVLDPLLDVVEATGHPVRTKLAQTLQGMKAGR</sequence>
<organism evidence="1 2">
    <name type="scientific">Klenkia marina</name>
    <dbReference type="NCBI Taxonomy" id="1960309"/>
    <lineage>
        <taxon>Bacteria</taxon>
        <taxon>Bacillati</taxon>
        <taxon>Actinomycetota</taxon>
        <taxon>Actinomycetes</taxon>
        <taxon>Geodermatophilales</taxon>
        <taxon>Geodermatophilaceae</taxon>
        <taxon>Klenkia</taxon>
    </lineage>
</organism>
<dbReference type="Proteomes" id="UP000198981">
    <property type="component" value="Unassembled WGS sequence"/>
</dbReference>
<dbReference type="RefSeq" id="WP_092798912.1">
    <property type="nucleotide sequence ID" value="NZ_FMUH01000001.1"/>
</dbReference>
<keyword evidence="2" id="KW-1185">Reference proteome</keyword>
<reference evidence="2" key="1">
    <citation type="submission" date="2016-10" db="EMBL/GenBank/DDBJ databases">
        <authorList>
            <person name="Varghese N."/>
            <person name="Submissions S."/>
        </authorList>
    </citation>
    <scope>NUCLEOTIDE SEQUENCE [LARGE SCALE GENOMIC DNA]</scope>
    <source>
        <strain evidence="2">DSM 45722</strain>
    </source>
</reference>
<dbReference type="EMBL" id="FMUH01000001">
    <property type="protein sequence ID" value="SCX37927.1"/>
    <property type="molecule type" value="Genomic_DNA"/>
</dbReference>
<gene>
    <name evidence="1" type="ORF">SAMN03159343_0241</name>
</gene>
<evidence type="ECO:0000313" key="2">
    <source>
        <dbReference type="Proteomes" id="UP000198981"/>
    </source>
</evidence>
<dbReference type="AlphaFoldDB" id="A0A1G4X9R7"/>
<dbReference type="STRING" id="1960309.SAMN03159343_0241"/>
<evidence type="ECO:0000313" key="1">
    <source>
        <dbReference type="EMBL" id="SCX37927.1"/>
    </source>
</evidence>
<name>A0A1G4X9R7_9ACTN</name>
<protein>
    <submittedName>
        <fullName evidence="1">Uncharacterized protein</fullName>
    </submittedName>
</protein>
<accession>A0A1G4X9R7</accession>